<dbReference type="InterPro" id="IPR002110">
    <property type="entry name" value="Ankyrin_rpt"/>
</dbReference>
<evidence type="ECO:0000313" key="3">
    <source>
        <dbReference type="Proteomes" id="UP000267029"/>
    </source>
</evidence>
<dbReference type="PROSITE" id="PS50297">
    <property type="entry name" value="ANK_REP_REGION"/>
    <property type="match status" value="1"/>
</dbReference>
<keyword evidence="1" id="KW-0040">ANK repeat</keyword>
<evidence type="ECO:0000256" key="1">
    <source>
        <dbReference type="PROSITE-ProRule" id="PRU00023"/>
    </source>
</evidence>
<dbReference type="EMBL" id="UXSR01000545">
    <property type="protein sequence ID" value="VDD76893.1"/>
    <property type="molecule type" value="Genomic_DNA"/>
</dbReference>
<dbReference type="Proteomes" id="UP000267029">
    <property type="component" value="Unassembled WGS sequence"/>
</dbReference>
<dbReference type="AlphaFoldDB" id="A0A0R3U7T0"/>
<organism evidence="4">
    <name type="scientific">Mesocestoides corti</name>
    <name type="common">Flatworm</name>
    <dbReference type="NCBI Taxonomy" id="53468"/>
    <lineage>
        <taxon>Eukaryota</taxon>
        <taxon>Metazoa</taxon>
        <taxon>Spiralia</taxon>
        <taxon>Lophotrochozoa</taxon>
        <taxon>Platyhelminthes</taxon>
        <taxon>Cestoda</taxon>
        <taxon>Eucestoda</taxon>
        <taxon>Cyclophyllidea</taxon>
        <taxon>Mesocestoididae</taxon>
        <taxon>Mesocestoides</taxon>
    </lineage>
</organism>
<evidence type="ECO:0000313" key="2">
    <source>
        <dbReference type="EMBL" id="VDD76893.1"/>
    </source>
</evidence>
<dbReference type="PROSITE" id="PS50088">
    <property type="entry name" value="ANK_REPEAT"/>
    <property type="match status" value="1"/>
</dbReference>
<dbReference type="WBParaSite" id="MCOS_0000289501-mRNA-1">
    <property type="protein sequence ID" value="MCOS_0000289501-mRNA-1"/>
    <property type="gene ID" value="MCOS_0000289501"/>
</dbReference>
<proteinExistence type="predicted"/>
<dbReference type="SUPFAM" id="SSF48403">
    <property type="entry name" value="Ankyrin repeat"/>
    <property type="match status" value="1"/>
</dbReference>
<name>A0A0R3U7T0_MESCO</name>
<sequence length="104" mass="11238">MPEQDIHLKVVLACIWGDTKGDACGRTTLSVVVLEGLVKMTKVLLCTPSARNSKSTASKTNGANPLVADDEGRCPLHIAAWQGQIDLVYLLLQVTTPTTFRCEL</sequence>
<dbReference type="OrthoDB" id="539213at2759"/>
<dbReference type="Gene3D" id="1.25.40.20">
    <property type="entry name" value="Ankyrin repeat-containing domain"/>
    <property type="match status" value="1"/>
</dbReference>
<reference evidence="2 3" key="2">
    <citation type="submission" date="2018-10" db="EMBL/GenBank/DDBJ databases">
        <authorList>
            <consortium name="Pathogen Informatics"/>
        </authorList>
    </citation>
    <scope>NUCLEOTIDE SEQUENCE [LARGE SCALE GENOMIC DNA]</scope>
</reference>
<dbReference type="Pfam" id="PF12796">
    <property type="entry name" value="Ank_2"/>
    <property type="match status" value="1"/>
</dbReference>
<dbReference type="InterPro" id="IPR036770">
    <property type="entry name" value="Ankyrin_rpt-contain_sf"/>
</dbReference>
<dbReference type="STRING" id="53468.A0A0R3U7T0"/>
<feature type="repeat" description="ANK" evidence="1">
    <location>
        <begin position="71"/>
        <end position="93"/>
    </location>
</feature>
<keyword evidence="3" id="KW-1185">Reference proteome</keyword>
<gene>
    <name evidence="2" type="ORF">MCOS_LOCUS2896</name>
</gene>
<protein>
    <submittedName>
        <fullName evidence="4">ANK_REP_REGION domain-containing protein</fullName>
    </submittedName>
</protein>
<evidence type="ECO:0000313" key="4">
    <source>
        <dbReference type="WBParaSite" id="MCOS_0000289501-mRNA-1"/>
    </source>
</evidence>
<accession>A0A0R3U7T0</accession>
<reference evidence="4" key="1">
    <citation type="submission" date="2017-02" db="UniProtKB">
        <authorList>
            <consortium name="WormBaseParasite"/>
        </authorList>
    </citation>
    <scope>IDENTIFICATION</scope>
</reference>